<dbReference type="SMART" id="SM00595">
    <property type="entry name" value="MADF"/>
    <property type="match status" value="1"/>
</dbReference>
<feature type="compositionally biased region" description="Polar residues" evidence="1">
    <location>
        <begin position="231"/>
        <end position="250"/>
    </location>
</feature>
<evidence type="ECO:0000256" key="1">
    <source>
        <dbReference type="SAM" id="MobiDB-lite"/>
    </source>
</evidence>
<reference evidence="3" key="1">
    <citation type="submission" date="2021-12" db="EMBL/GenBank/DDBJ databases">
        <authorList>
            <person name="King R."/>
        </authorList>
    </citation>
    <scope>NUCLEOTIDE SEQUENCE</scope>
</reference>
<dbReference type="Pfam" id="PF10545">
    <property type="entry name" value="MADF_DNA_bdg"/>
    <property type="match status" value="1"/>
</dbReference>
<dbReference type="Proteomes" id="UP001153292">
    <property type="component" value="Chromosome 20"/>
</dbReference>
<name>A0ABN8B319_CHISP</name>
<evidence type="ECO:0000313" key="4">
    <source>
        <dbReference type="EMBL" id="CAH0402403.1"/>
    </source>
</evidence>
<dbReference type="PRINTS" id="PR01217">
    <property type="entry name" value="PRICHEXTENSN"/>
</dbReference>
<protein>
    <recommendedName>
        <fullName evidence="2">MADF domain-containing protein</fullName>
    </recommendedName>
</protein>
<proteinExistence type="predicted"/>
<accession>A0ABN8B319</accession>
<evidence type="ECO:0000313" key="5">
    <source>
        <dbReference type="Proteomes" id="UP001153292"/>
    </source>
</evidence>
<feature type="region of interest" description="Disordered" evidence="1">
    <location>
        <begin position="231"/>
        <end position="408"/>
    </location>
</feature>
<dbReference type="Proteomes" id="UP001153292">
    <property type="component" value="Chromosome 19"/>
</dbReference>
<feature type="compositionally biased region" description="Polar residues" evidence="1">
    <location>
        <begin position="387"/>
        <end position="404"/>
    </location>
</feature>
<organism evidence="3 5">
    <name type="scientific">Chilo suppressalis</name>
    <name type="common">Asiatic rice borer moth</name>
    <dbReference type="NCBI Taxonomy" id="168631"/>
    <lineage>
        <taxon>Eukaryota</taxon>
        <taxon>Metazoa</taxon>
        <taxon>Ecdysozoa</taxon>
        <taxon>Arthropoda</taxon>
        <taxon>Hexapoda</taxon>
        <taxon>Insecta</taxon>
        <taxon>Pterygota</taxon>
        <taxon>Neoptera</taxon>
        <taxon>Endopterygota</taxon>
        <taxon>Lepidoptera</taxon>
        <taxon>Glossata</taxon>
        <taxon>Ditrysia</taxon>
        <taxon>Pyraloidea</taxon>
        <taxon>Crambidae</taxon>
        <taxon>Crambinae</taxon>
        <taxon>Chilo</taxon>
    </lineage>
</organism>
<feature type="domain" description="MADF" evidence="2">
    <location>
        <begin position="16"/>
        <end position="114"/>
    </location>
</feature>
<feature type="compositionally biased region" description="Pro residues" evidence="1">
    <location>
        <begin position="271"/>
        <end position="281"/>
    </location>
</feature>
<dbReference type="PROSITE" id="PS51029">
    <property type="entry name" value="MADF"/>
    <property type="match status" value="1"/>
</dbReference>
<evidence type="ECO:0000259" key="2">
    <source>
        <dbReference type="PROSITE" id="PS51029"/>
    </source>
</evidence>
<dbReference type="InterPro" id="IPR006578">
    <property type="entry name" value="MADF-dom"/>
</dbReference>
<dbReference type="PANTHER" id="PTHR21505">
    <property type="entry name" value="MADF DOMAIN-CONTAINING PROTEIN-RELATED"/>
    <property type="match status" value="1"/>
</dbReference>
<feature type="compositionally biased region" description="Low complexity" evidence="1">
    <location>
        <begin position="362"/>
        <end position="386"/>
    </location>
</feature>
<sequence>MNAEGVTVTERDILIKLLELYKDFPCLWDLSHKDYANRDARNQAYLIMLNVFKKNDSAATLKTLKTKLDNMRTSYKRERKKVEASKTSGAGNDEVHLPSLWYYEHLSFLDEKTTPTTEVIDNMDTNSSLSNNDGEPATKRERVTRKKQNDILKKQSELLESAKILISGDGTSADAFGNSVSSQLKELPKIQRCLAEKLIGEVLFYAKLEILTFETSINVKRSSEQSFGQRYAYQQQVPKPSLAPSSQHHQPSPYVPSPTPSPSSQHHQPSPYVPSPTPSPSPQHHQPSPYAPSPTPSPQHRQPSPYQSSPSPSPQHRQPSPYQSSPSPSPQHYQPSPYAPSPTPSPQHRQPSPSPKYSHTAQSQPSLQHSQPSPSTLPQLPPSSHSYQHIVSPQLTSDDSSSQLIYDLPPIPLDSTSLINDYPNTSFELSSNQQQVFRGKAKELNKYLIFKK</sequence>
<feature type="compositionally biased region" description="Basic and acidic residues" evidence="1">
    <location>
        <begin position="136"/>
        <end position="148"/>
    </location>
</feature>
<keyword evidence="5" id="KW-1185">Reference proteome</keyword>
<dbReference type="PANTHER" id="PTHR21505:SF8">
    <property type="entry name" value="DPT-YFP REPRESSOR BY OVEREXPRESSION, ISOFORM D-RELATED"/>
    <property type="match status" value="1"/>
</dbReference>
<evidence type="ECO:0000313" key="3">
    <source>
        <dbReference type="EMBL" id="CAH0401319.1"/>
    </source>
</evidence>
<feature type="compositionally biased region" description="Polar residues" evidence="1">
    <location>
        <begin position="121"/>
        <end position="133"/>
    </location>
</feature>
<feature type="compositionally biased region" description="Low complexity" evidence="1">
    <location>
        <begin position="298"/>
        <end position="336"/>
    </location>
</feature>
<gene>
    <name evidence="3" type="ORF">CHILSU_LOCUS4542</name>
    <name evidence="4" type="ORF">CHILSU_LOCUS5645</name>
</gene>
<feature type="region of interest" description="Disordered" evidence="1">
    <location>
        <begin position="121"/>
        <end position="148"/>
    </location>
</feature>
<dbReference type="EMBL" id="OU963913">
    <property type="protein sequence ID" value="CAH0402403.1"/>
    <property type="molecule type" value="Genomic_DNA"/>
</dbReference>
<dbReference type="EMBL" id="OU963912">
    <property type="protein sequence ID" value="CAH0401319.1"/>
    <property type="molecule type" value="Genomic_DNA"/>
</dbReference>